<feature type="region of interest" description="Disordered" evidence="1">
    <location>
        <begin position="57"/>
        <end position="80"/>
    </location>
</feature>
<evidence type="ECO:0000259" key="3">
    <source>
        <dbReference type="Pfam" id="PF10646"/>
    </source>
</evidence>
<proteinExistence type="predicted"/>
<name>A0A645BHV2_9ZZZZ</name>
<comment type="caution">
    <text evidence="4">The sequence shown here is derived from an EMBL/GenBank/DDBJ whole genome shotgun (WGS) entry which is preliminary data.</text>
</comment>
<accession>A0A645BHV2</accession>
<dbReference type="PROSITE" id="PS51257">
    <property type="entry name" value="PROKAR_LIPOPROTEIN"/>
    <property type="match status" value="1"/>
</dbReference>
<gene>
    <name evidence="4" type="ORF">SDC9_109651</name>
</gene>
<organism evidence="4">
    <name type="scientific">bioreactor metagenome</name>
    <dbReference type="NCBI Taxonomy" id="1076179"/>
    <lineage>
        <taxon>unclassified sequences</taxon>
        <taxon>metagenomes</taxon>
        <taxon>ecological metagenomes</taxon>
    </lineage>
</organism>
<dbReference type="Pfam" id="PF10646">
    <property type="entry name" value="Germane"/>
    <property type="match status" value="1"/>
</dbReference>
<evidence type="ECO:0000313" key="4">
    <source>
        <dbReference type="EMBL" id="MPM62773.1"/>
    </source>
</evidence>
<evidence type="ECO:0000256" key="2">
    <source>
        <dbReference type="SAM" id="Phobius"/>
    </source>
</evidence>
<feature type="domain" description="GerMN" evidence="3">
    <location>
        <begin position="132"/>
        <end position="192"/>
    </location>
</feature>
<reference evidence="4" key="1">
    <citation type="submission" date="2019-08" db="EMBL/GenBank/DDBJ databases">
        <authorList>
            <person name="Kucharzyk K."/>
            <person name="Murdoch R.W."/>
            <person name="Higgins S."/>
            <person name="Loffler F."/>
        </authorList>
    </citation>
    <scope>NUCLEOTIDE SEQUENCE</scope>
</reference>
<feature type="transmembrane region" description="Helical" evidence="2">
    <location>
        <begin position="12"/>
        <end position="33"/>
    </location>
</feature>
<dbReference type="InterPro" id="IPR019606">
    <property type="entry name" value="GerMN"/>
</dbReference>
<evidence type="ECO:0000256" key="1">
    <source>
        <dbReference type="SAM" id="MobiDB-lite"/>
    </source>
</evidence>
<feature type="compositionally biased region" description="Low complexity" evidence="1">
    <location>
        <begin position="65"/>
        <end position="80"/>
    </location>
</feature>
<keyword evidence="2" id="KW-0812">Transmembrane</keyword>
<sequence>MEAERIFDMRKLFCISILILIGIVLLSGCAFFNNNNEPSAFSTETVQQTVEPTSAVSMKPAQATPPMSVSPSPSPMVSSDPVTYKDNKIKFEYYDVAQDKMVDATVEVEGTGDVHSAIDAVNDVYIKNVIGDAGVQTNSIIYKEGNIYVDFTDSIYNLNLGSSGESGVLDSIADAYLNNVEGIESVYFSVNDYDYSSGHIEFSKDKPYKTK</sequence>
<dbReference type="AlphaFoldDB" id="A0A645BHV2"/>
<keyword evidence="2" id="KW-0472">Membrane</keyword>
<keyword evidence="2" id="KW-1133">Transmembrane helix</keyword>
<protein>
    <recommendedName>
        <fullName evidence="3">GerMN domain-containing protein</fullName>
    </recommendedName>
</protein>
<dbReference type="EMBL" id="VSSQ01019040">
    <property type="protein sequence ID" value="MPM62773.1"/>
    <property type="molecule type" value="Genomic_DNA"/>
</dbReference>